<feature type="compositionally biased region" description="Basic and acidic residues" evidence="1">
    <location>
        <begin position="117"/>
        <end position="135"/>
    </location>
</feature>
<dbReference type="EMBL" id="BTGU01000014">
    <property type="protein sequence ID" value="GMN42574.1"/>
    <property type="molecule type" value="Genomic_DNA"/>
</dbReference>
<gene>
    <name evidence="2" type="ORF">TIFTF001_011784</name>
</gene>
<organism evidence="2 3">
    <name type="scientific">Ficus carica</name>
    <name type="common">Common fig</name>
    <dbReference type="NCBI Taxonomy" id="3494"/>
    <lineage>
        <taxon>Eukaryota</taxon>
        <taxon>Viridiplantae</taxon>
        <taxon>Streptophyta</taxon>
        <taxon>Embryophyta</taxon>
        <taxon>Tracheophyta</taxon>
        <taxon>Spermatophyta</taxon>
        <taxon>Magnoliopsida</taxon>
        <taxon>eudicotyledons</taxon>
        <taxon>Gunneridae</taxon>
        <taxon>Pentapetalae</taxon>
        <taxon>rosids</taxon>
        <taxon>fabids</taxon>
        <taxon>Rosales</taxon>
        <taxon>Moraceae</taxon>
        <taxon>Ficeae</taxon>
        <taxon>Ficus</taxon>
    </lineage>
</organism>
<dbReference type="Proteomes" id="UP001187192">
    <property type="component" value="Unassembled WGS sequence"/>
</dbReference>
<feature type="region of interest" description="Disordered" evidence="1">
    <location>
        <begin position="117"/>
        <end position="136"/>
    </location>
</feature>
<keyword evidence="3" id="KW-1185">Reference proteome</keyword>
<comment type="caution">
    <text evidence="2">The sequence shown here is derived from an EMBL/GenBank/DDBJ whole genome shotgun (WGS) entry which is preliminary data.</text>
</comment>
<dbReference type="AlphaFoldDB" id="A0AA87ZYW7"/>
<evidence type="ECO:0000313" key="3">
    <source>
        <dbReference type="Proteomes" id="UP001187192"/>
    </source>
</evidence>
<evidence type="ECO:0000313" key="2">
    <source>
        <dbReference type="EMBL" id="GMN42574.1"/>
    </source>
</evidence>
<protein>
    <submittedName>
        <fullName evidence="2">Uncharacterized protein</fullName>
    </submittedName>
</protein>
<reference evidence="2" key="1">
    <citation type="submission" date="2023-07" db="EMBL/GenBank/DDBJ databases">
        <title>draft genome sequence of fig (Ficus carica).</title>
        <authorList>
            <person name="Takahashi T."/>
            <person name="Nishimura K."/>
        </authorList>
    </citation>
    <scope>NUCLEOTIDE SEQUENCE</scope>
</reference>
<name>A0AA87ZYW7_FICCA</name>
<accession>A0AA87ZYW7</accession>
<proteinExistence type="predicted"/>
<evidence type="ECO:0000256" key="1">
    <source>
        <dbReference type="SAM" id="MobiDB-lite"/>
    </source>
</evidence>
<sequence>MAADPLYSKPRWVDRSPTFPYASGLSISSPVLRLRRWTTSAGSMGADLEIGDSGEEDLQIAAPTTRNYRGIGEDLRWFGVAVGRDRKAGDGGEKESAETAAGGGLLPILQIAQSTWRESHDHRDRERKESGEKDCGSLMAGGSLMADVMWERYQSYSWYIVT</sequence>